<keyword evidence="3" id="KW-1185">Reference proteome</keyword>
<organism evidence="2 3">
    <name type="scientific">Halopolyspora algeriensis</name>
    <dbReference type="NCBI Taxonomy" id="1500506"/>
    <lineage>
        <taxon>Bacteria</taxon>
        <taxon>Bacillati</taxon>
        <taxon>Actinomycetota</taxon>
        <taxon>Actinomycetes</taxon>
        <taxon>Actinomycetes incertae sedis</taxon>
        <taxon>Halopolyspora</taxon>
    </lineage>
</organism>
<proteinExistence type="predicted"/>
<reference evidence="2 3" key="1">
    <citation type="submission" date="2018-07" db="EMBL/GenBank/DDBJ databases">
        <title>Genomic Encyclopedia of Type Strains, Phase III (KMG-III): the genomes of soil and plant-associated and newly described type strains.</title>
        <authorList>
            <person name="Whitman W."/>
        </authorList>
    </citation>
    <scope>NUCLEOTIDE SEQUENCE [LARGE SCALE GENOMIC DNA]</scope>
    <source>
        <strain evidence="2 3">CECT 8575</strain>
    </source>
</reference>
<evidence type="ECO:0000313" key="3">
    <source>
        <dbReference type="Proteomes" id="UP000253495"/>
    </source>
</evidence>
<dbReference type="Pfam" id="PF07362">
    <property type="entry name" value="CcdA"/>
    <property type="match status" value="1"/>
</dbReference>
<dbReference type="AlphaFoldDB" id="A0A368VIN7"/>
<dbReference type="Proteomes" id="UP000253495">
    <property type="component" value="Unassembled WGS sequence"/>
</dbReference>
<protein>
    <submittedName>
        <fullName evidence="2">Post-segregation antitoxin (Ccd killing protein)</fullName>
    </submittedName>
</protein>
<keyword evidence="1" id="KW-1277">Toxin-antitoxin system</keyword>
<comment type="caution">
    <text evidence="2">The sequence shown here is derived from an EMBL/GenBank/DDBJ whole genome shotgun (WGS) entry which is preliminary data.</text>
</comment>
<dbReference type="EMBL" id="QPJC01000013">
    <property type="protein sequence ID" value="RCW40059.1"/>
    <property type="molecule type" value="Genomic_DNA"/>
</dbReference>
<accession>A0A368VIN7</accession>
<evidence type="ECO:0000313" key="2">
    <source>
        <dbReference type="EMBL" id="RCW40059.1"/>
    </source>
</evidence>
<sequence>MAADRLAAPIRSVYDVCMARLNVWVPDELADQARAAQLNISALTQAAISAELGRHATDAWLASLPTPRGVRHEFALAALDASRDEFGHR</sequence>
<gene>
    <name evidence="2" type="ORF">DFQ14_113142</name>
</gene>
<evidence type="ECO:0000256" key="1">
    <source>
        <dbReference type="ARBA" id="ARBA00022649"/>
    </source>
</evidence>
<dbReference type="InterPro" id="IPR009956">
    <property type="entry name" value="Post-segregation_anti-tox_CcdA"/>
</dbReference>
<name>A0A368VIN7_9ACTN</name>